<sequence>MIFKSRIFDFYKLKPSIKNEISVFLVIGFIPSMYLIGKFGYQFQIWLGVEPGTPIRQIENGFWLTALLVLCAMVIMACGLFAGAVLHALYLAITGRLSLSKAFAATVLNKYPVHWFKF</sequence>
<keyword evidence="1" id="KW-0472">Membrane</keyword>
<evidence type="ECO:0000256" key="1">
    <source>
        <dbReference type="SAM" id="Phobius"/>
    </source>
</evidence>
<keyword evidence="1" id="KW-1133">Transmembrane helix</keyword>
<comment type="caution">
    <text evidence="2">The sequence shown here is derived from an EMBL/GenBank/DDBJ whole genome shotgun (WGS) entry which is preliminary data.</text>
</comment>
<dbReference type="RefSeq" id="WP_404675205.1">
    <property type="nucleotide sequence ID" value="NZ_JBJDOT010000009.1"/>
</dbReference>
<dbReference type="EMBL" id="JBJDOT010000009">
    <property type="protein sequence ID" value="MFK3863900.1"/>
    <property type="molecule type" value="Genomic_DNA"/>
</dbReference>
<organism evidence="2 3">
    <name type="scientific">Pseudoalteromonas rhizosphaerae</name>
    <dbReference type="NCBI Taxonomy" id="2518973"/>
    <lineage>
        <taxon>Bacteria</taxon>
        <taxon>Pseudomonadati</taxon>
        <taxon>Pseudomonadota</taxon>
        <taxon>Gammaproteobacteria</taxon>
        <taxon>Alteromonadales</taxon>
        <taxon>Pseudoalteromonadaceae</taxon>
        <taxon>Pseudoalteromonas</taxon>
    </lineage>
</organism>
<evidence type="ECO:0008006" key="4">
    <source>
        <dbReference type="Google" id="ProtNLM"/>
    </source>
</evidence>
<gene>
    <name evidence="2" type="ORF">ACI2JU_08440</name>
</gene>
<reference evidence="2 3" key="1">
    <citation type="submission" date="2024-11" db="EMBL/GenBank/DDBJ databases">
        <title>The Natural Products Discovery Center: Release of the First 8490 Sequenced Strains for Exploring Actinobacteria Biosynthetic Diversity.</title>
        <authorList>
            <person name="Kalkreuter E."/>
            <person name="Kautsar S.A."/>
            <person name="Yang D."/>
            <person name="Bader C.D."/>
            <person name="Teijaro C.N."/>
            <person name="Fluegel L."/>
            <person name="Davis C.M."/>
            <person name="Simpson J.R."/>
            <person name="Lauterbach L."/>
            <person name="Steele A.D."/>
            <person name="Gui C."/>
            <person name="Meng S."/>
            <person name="Li G."/>
            <person name="Viehrig K."/>
            <person name="Ye F."/>
            <person name="Su P."/>
            <person name="Kiefer A.F."/>
            <person name="Nichols A."/>
            <person name="Cepeda A.J."/>
            <person name="Yan W."/>
            <person name="Fan B."/>
            <person name="Jiang Y."/>
            <person name="Adhikari A."/>
            <person name="Zheng C.-J."/>
            <person name="Schuster L."/>
            <person name="Cowan T.M."/>
            <person name="Smanski M.J."/>
            <person name="Chevrette M.G."/>
            <person name="De Carvalho L.P.S."/>
            <person name="Shen B."/>
        </authorList>
    </citation>
    <scope>NUCLEOTIDE SEQUENCE [LARGE SCALE GENOMIC DNA]</scope>
    <source>
        <strain evidence="2 3">NPDC078403</strain>
    </source>
</reference>
<keyword evidence="1" id="KW-0812">Transmembrane</keyword>
<accession>A0ABW8KZC0</accession>
<proteinExistence type="predicted"/>
<dbReference type="Proteomes" id="UP001620262">
    <property type="component" value="Unassembled WGS sequence"/>
</dbReference>
<feature type="transmembrane region" description="Helical" evidence="1">
    <location>
        <begin position="61"/>
        <end position="93"/>
    </location>
</feature>
<name>A0ABW8KZC0_9GAMM</name>
<keyword evidence="3" id="KW-1185">Reference proteome</keyword>
<evidence type="ECO:0000313" key="3">
    <source>
        <dbReference type="Proteomes" id="UP001620262"/>
    </source>
</evidence>
<protein>
    <recommendedName>
        <fullName evidence="4">ABC transmembrane type-1 domain-containing protein</fullName>
    </recommendedName>
</protein>
<feature type="transmembrane region" description="Helical" evidence="1">
    <location>
        <begin position="21"/>
        <end position="41"/>
    </location>
</feature>
<evidence type="ECO:0000313" key="2">
    <source>
        <dbReference type="EMBL" id="MFK3863900.1"/>
    </source>
</evidence>